<dbReference type="EMBL" id="JASJQH010011526">
    <property type="protein sequence ID" value="KAK9663781.1"/>
    <property type="molecule type" value="Genomic_DNA"/>
</dbReference>
<evidence type="ECO:0000313" key="3">
    <source>
        <dbReference type="Proteomes" id="UP001479436"/>
    </source>
</evidence>
<dbReference type="Proteomes" id="UP001479436">
    <property type="component" value="Unassembled WGS sequence"/>
</dbReference>
<comment type="caution">
    <text evidence="2">The sequence shown here is derived from an EMBL/GenBank/DDBJ whole genome shotgun (WGS) entry which is preliminary data.</text>
</comment>
<organism evidence="2 3">
    <name type="scientific">Basidiobolus ranarum</name>
    <dbReference type="NCBI Taxonomy" id="34480"/>
    <lineage>
        <taxon>Eukaryota</taxon>
        <taxon>Fungi</taxon>
        <taxon>Fungi incertae sedis</taxon>
        <taxon>Zoopagomycota</taxon>
        <taxon>Entomophthoromycotina</taxon>
        <taxon>Basidiobolomycetes</taxon>
        <taxon>Basidiobolales</taxon>
        <taxon>Basidiobolaceae</taxon>
        <taxon>Basidiobolus</taxon>
    </lineage>
</organism>
<accession>A0ABR2VJQ9</accession>
<name>A0ABR2VJQ9_9FUNG</name>
<evidence type="ECO:0000256" key="1">
    <source>
        <dbReference type="SAM" id="MobiDB-lite"/>
    </source>
</evidence>
<gene>
    <name evidence="2" type="ORF">K7432_017916</name>
</gene>
<feature type="compositionally biased region" description="Basic and acidic residues" evidence="1">
    <location>
        <begin position="21"/>
        <end position="37"/>
    </location>
</feature>
<keyword evidence="3" id="KW-1185">Reference proteome</keyword>
<protein>
    <submittedName>
        <fullName evidence="2">Uncharacterized protein</fullName>
    </submittedName>
</protein>
<sequence>MKHLKNVCNYQLGKERKAAKEVLKEQEVSKPKGKAKEPVSLGSTVPLTKFFTPLQRSAIPESDILAKKLNFTTKLGTPVGKPLLTSSQIL</sequence>
<proteinExistence type="predicted"/>
<feature type="region of interest" description="Disordered" evidence="1">
    <location>
        <begin position="21"/>
        <end position="40"/>
    </location>
</feature>
<reference evidence="2 3" key="1">
    <citation type="submission" date="2023-04" db="EMBL/GenBank/DDBJ databases">
        <title>Genome of Basidiobolus ranarum AG-B5.</title>
        <authorList>
            <person name="Stajich J.E."/>
            <person name="Carter-House D."/>
            <person name="Gryganskyi A."/>
        </authorList>
    </citation>
    <scope>NUCLEOTIDE SEQUENCE [LARGE SCALE GENOMIC DNA]</scope>
    <source>
        <strain evidence="2 3">AG-B5</strain>
    </source>
</reference>
<evidence type="ECO:0000313" key="2">
    <source>
        <dbReference type="EMBL" id="KAK9663781.1"/>
    </source>
</evidence>